<dbReference type="EMBL" id="JAGGKI010000006">
    <property type="protein sequence ID" value="MBP1893613.1"/>
    <property type="molecule type" value="Genomic_DNA"/>
</dbReference>
<dbReference type="Pfam" id="PF12833">
    <property type="entry name" value="HTH_18"/>
    <property type="match status" value="1"/>
</dbReference>
<keyword evidence="6" id="KW-1185">Reference proteome</keyword>
<evidence type="ECO:0000256" key="1">
    <source>
        <dbReference type="ARBA" id="ARBA00023015"/>
    </source>
</evidence>
<dbReference type="SUPFAM" id="SSF46689">
    <property type="entry name" value="Homeodomain-like"/>
    <property type="match status" value="1"/>
</dbReference>
<dbReference type="Pfam" id="PF20240">
    <property type="entry name" value="DUF6597"/>
    <property type="match status" value="1"/>
</dbReference>
<feature type="domain" description="HTH araC/xylS-type" evidence="4">
    <location>
        <begin position="170"/>
        <end position="271"/>
    </location>
</feature>
<dbReference type="PANTHER" id="PTHR46796">
    <property type="entry name" value="HTH-TYPE TRANSCRIPTIONAL ACTIVATOR RHAS-RELATED"/>
    <property type="match status" value="1"/>
</dbReference>
<accession>A0ABS4FBL3</accession>
<organism evidence="5 6">
    <name type="scientific">Paenibacillus lactis</name>
    <dbReference type="NCBI Taxonomy" id="228574"/>
    <lineage>
        <taxon>Bacteria</taxon>
        <taxon>Bacillati</taxon>
        <taxon>Bacillota</taxon>
        <taxon>Bacilli</taxon>
        <taxon>Bacillales</taxon>
        <taxon>Paenibacillaceae</taxon>
        <taxon>Paenibacillus</taxon>
    </lineage>
</organism>
<dbReference type="SMART" id="SM00342">
    <property type="entry name" value="HTH_ARAC"/>
    <property type="match status" value="1"/>
</dbReference>
<dbReference type="GeneID" id="95404697"/>
<protein>
    <submittedName>
        <fullName evidence="5">AraC-like DNA-binding protein</fullName>
    </submittedName>
</protein>
<dbReference type="PANTHER" id="PTHR46796:SF13">
    <property type="entry name" value="HTH-TYPE TRANSCRIPTIONAL ACTIVATOR RHAS"/>
    <property type="match status" value="1"/>
</dbReference>
<name>A0ABS4FBL3_9BACL</name>
<sequence>MRSFNPLQAPMIETSHPDASYSYREFLPSPGLSPYVAAYWTLDVRPSARPPQHRILPDGCVDIIFDLHSHSASECAFVAGVMTVPDAFSITEDHCLFGVRFYSETVRLFTRFPVSEFRNTQVFLHEIWGRDAFEFSESIMTAAETSQRIERMESYLWNRLDRADFSLDEPILLHGLRYVYEEKGMLSVKSLSEKLHYSERTVRRAFQKELGISPKEMTDIIRFQYLLRELLHARSFRFPDIAAKYGYYDQSHFIHSFKRFYGASPQQVFHAPCSQG</sequence>
<evidence type="ECO:0000313" key="6">
    <source>
        <dbReference type="Proteomes" id="UP000706926"/>
    </source>
</evidence>
<keyword evidence="3" id="KW-0804">Transcription</keyword>
<keyword evidence="1" id="KW-0805">Transcription regulation</keyword>
<dbReference type="InterPro" id="IPR050204">
    <property type="entry name" value="AraC_XylS_family_regulators"/>
</dbReference>
<evidence type="ECO:0000313" key="5">
    <source>
        <dbReference type="EMBL" id="MBP1893613.1"/>
    </source>
</evidence>
<dbReference type="Proteomes" id="UP000706926">
    <property type="component" value="Unassembled WGS sequence"/>
</dbReference>
<reference evidence="5 6" key="1">
    <citation type="submission" date="2021-03" db="EMBL/GenBank/DDBJ databases">
        <title>Genomic Encyclopedia of Type Strains, Phase IV (KMG-IV): sequencing the most valuable type-strain genomes for metagenomic binning, comparative biology and taxonomic classification.</title>
        <authorList>
            <person name="Goeker M."/>
        </authorList>
    </citation>
    <scope>NUCLEOTIDE SEQUENCE [LARGE SCALE GENOMIC DNA]</scope>
    <source>
        <strain evidence="5 6">DSM 15596</strain>
    </source>
</reference>
<evidence type="ECO:0000256" key="2">
    <source>
        <dbReference type="ARBA" id="ARBA00023125"/>
    </source>
</evidence>
<dbReference type="Gene3D" id="1.10.10.60">
    <property type="entry name" value="Homeodomain-like"/>
    <property type="match status" value="1"/>
</dbReference>
<proteinExistence type="predicted"/>
<gene>
    <name evidence="5" type="ORF">J2Z18_002716</name>
</gene>
<dbReference type="RefSeq" id="WP_007128281.1">
    <property type="nucleotide sequence ID" value="NZ_JAGGKI010000006.1"/>
</dbReference>
<dbReference type="InterPro" id="IPR009057">
    <property type="entry name" value="Homeodomain-like_sf"/>
</dbReference>
<dbReference type="InterPro" id="IPR046532">
    <property type="entry name" value="DUF6597"/>
</dbReference>
<dbReference type="PROSITE" id="PS01124">
    <property type="entry name" value="HTH_ARAC_FAMILY_2"/>
    <property type="match status" value="1"/>
</dbReference>
<dbReference type="InterPro" id="IPR018060">
    <property type="entry name" value="HTH_AraC"/>
</dbReference>
<comment type="caution">
    <text evidence="5">The sequence shown here is derived from an EMBL/GenBank/DDBJ whole genome shotgun (WGS) entry which is preliminary data.</text>
</comment>
<keyword evidence="2" id="KW-0238">DNA-binding</keyword>
<evidence type="ECO:0000256" key="3">
    <source>
        <dbReference type="ARBA" id="ARBA00023163"/>
    </source>
</evidence>
<evidence type="ECO:0000259" key="4">
    <source>
        <dbReference type="PROSITE" id="PS01124"/>
    </source>
</evidence>